<proteinExistence type="predicted"/>
<name>A0ABP0WM45_9BRYO</name>
<reference evidence="1" key="1">
    <citation type="submission" date="2024-02" db="EMBL/GenBank/DDBJ databases">
        <authorList>
            <consortium name="ELIXIR-Norway"/>
            <consortium name="Elixir Norway"/>
        </authorList>
    </citation>
    <scope>NUCLEOTIDE SEQUENCE</scope>
</reference>
<sequence>MLCCSTAAGALLMGVQQRRISAELCSNPILLVAAAAGRVITVLLYPFLLFHWIRTWIAPARSQKKENCSQEKGEFFEDDANLGMRLQEGMMTLICGHLEIGES</sequence>
<dbReference type="Proteomes" id="UP001497444">
    <property type="component" value="Chromosome 18"/>
</dbReference>
<dbReference type="EMBL" id="OZ020113">
    <property type="protein sequence ID" value="CAK9266625.1"/>
    <property type="molecule type" value="Genomic_DNA"/>
</dbReference>
<accession>A0ABP0WM45</accession>
<evidence type="ECO:0000313" key="1">
    <source>
        <dbReference type="EMBL" id="CAK9266625.1"/>
    </source>
</evidence>
<evidence type="ECO:0000313" key="2">
    <source>
        <dbReference type="Proteomes" id="UP001497444"/>
    </source>
</evidence>
<keyword evidence="2" id="KW-1185">Reference proteome</keyword>
<gene>
    <name evidence="1" type="ORF">CSSPJE1EN1_LOCUS12103</name>
</gene>
<protein>
    <submittedName>
        <fullName evidence="1">Uncharacterized protein</fullName>
    </submittedName>
</protein>
<organism evidence="1 2">
    <name type="scientific">Sphagnum jensenii</name>
    <dbReference type="NCBI Taxonomy" id="128206"/>
    <lineage>
        <taxon>Eukaryota</taxon>
        <taxon>Viridiplantae</taxon>
        <taxon>Streptophyta</taxon>
        <taxon>Embryophyta</taxon>
        <taxon>Bryophyta</taxon>
        <taxon>Sphagnophytina</taxon>
        <taxon>Sphagnopsida</taxon>
        <taxon>Sphagnales</taxon>
        <taxon>Sphagnaceae</taxon>
        <taxon>Sphagnum</taxon>
    </lineage>
</organism>